<dbReference type="STRING" id="93625.A0A409WT53"/>
<dbReference type="Proteomes" id="UP000283269">
    <property type="component" value="Unassembled WGS sequence"/>
</dbReference>
<dbReference type="GO" id="GO:0016020">
    <property type="term" value="C:membrane"/>
    <property type="evidence" value="ECO:0007669"/>
    <property type="project" value="InterPro"/>
</dbReference>
<dbReference type="EMBL" id="NHYD01003222">
    <property type="protein sequence ID" value="PPQ81704.1"/>
    <property type="molecule type" value="Genomic_DNA"/>
</dbReference>
<dbReference type="InterPro" id="IPR023201">
    <property type="entry name" value="SecY_dom_sf"/>
</dbReference>
<reference evidence="1 2" key="1">
    <citation type="journal article" date="2018" name="Evol. Lett.">
        <title>Horizontal gene cluster transfer increased hallucinogenic mushroom diversity.</title>
        <authorList>
            <person name="Reynolds H.T."/>
            <person name="Vijayakumar V."/>
            <person name="Gluck-Thaler E."/>
            <person name="Korotkin H.B."/>
            <person name="Matheny P.B."/>
            <person name="Slot J.C."/>
        </authorList>
    </citation>
    <scope>NUCLEOTIDE SEQUENCE [LARGE SCALE GENOMIC DNA]</scope>
    <source>
        <strain evidence="1 2">2631</strain>
    </source>
</reference>
<protein>
    <submittedName>
        <fullName evidence="1">Uncharacterized protein</fullName>
    </submittedName>
</protein>
<proteinExistence type="predicted"/>
<organism evidence="1 2">
    <name type="scientific">Psilocybe cyanescens</name>
    <dbReference type="NCBI Taxonomy" id="93625"/>
    <lineage>
        <taxon>Eukaryota</taxon>
        <taxon>Fungi</taxon>
        <taxon>Dikarya</taxon>
        <taxon>Basidiomycota</taxon>
        <taxon>Agaricomycotina</taxon>
        <taxon>Agaricomycetes</taxon>
        <taxon>Agaricomycetidae</taxon>
        <taxon>Agaricales</taxon>
        <taxon>Agaricineae</taxon>
        <taxon>Strophariaceae</taxon>
        <taxon>Psilocybe</taxon>
    </lineage>
</organism>
<dbReference type="InParanoid" id="A0A409WT53"/>
<evidence type="ECO:0000313" key="1">
    <source>
        <dbReference type="EMBL" id="PPQ81704.1"/>
    </source>
</evidence>
<keyword evidence="2" id="KW-1185">Reference proteome</keyword>
<dbReference type="GO" id="GO:0015031">
    <property type="term" value="P:protein transport"/>
    <property type="evidence" value="ECO:0007669"/>
    <property type="project" value="InterPro"/>
</dbReference>
<dbReference type="AlphaFoldDB" id="A0A409WT53"/>
<accession>A0A409WT53</accession>
<comment type="caution">
    <text evidence="1">The sequence shown here is derived from an EMBL/GenBank/DDBJ whole genome shotgun (WGS) entry which is preliminary data.</text>
</comment>
<dbReference type="PANTHER" id="PTHR10906">
    <property type="entry name" value="SECY/SEC61-ALPHA FAMILY MEMBER"/>
    <property type="match status" value="1"/>
</dbReference>
<gene>
    <name evidence="1" type="ORF">CVT25_013436</name>
</gene>
<dbReference type="Gene3D" id="1.10.3370.10">
    <property type="entry name" value="SecY subunit domain"/>
    <property type="match status" value="1"/>
</dbReference>
<name>A0A409WT53_PSICY</name>
<dbReference type="SUPFAM" id="SSF103491">
    <property type="entry name" value="Preprotein translocase SecY subunit"/>
    <property type="match status" value="1"/>
</dbReference>
<evidence type="ECO:0000313" key="2">
    <source>
        <dbReference type="Proteomes" id="UP000283269"/>
    </source>
</evidence>
<sequence length="153" mass="16327">MSICGILMELSITPITASRIIMQLLAGTNLIDEDWALFSGAQRLFALIVAFSQATVYVHTGLYSQLCDLGTGVFLSIYESIVWKALSPTAVNIRHGSEFELRRRARCPLPSALHVAQQRLGPPGGVLEGAAPECDAADLDGGHYCGVDLPGGL</sequence>
<dbReference type="InterPro" id="IPR002208">
    <property type="entry name" value="SecY/SEC61-alpha"/>
</dbReference>